<reference evidence="8" key="1">
    <citation type="submission" date="2014-09" db="EMBL/GenBank/DDBJ databases">
        <title>Draft genome sequence of an oleaginous Mucoromycotina fungus Mucor ambiguus NBRC6742.</title>
        <authorList>
            <person name="Takeda I."/>
            <person name="Yamane N."/>
            <person name="Morita T."/>
            <person name="Tamano K."/>
            <person name="Machida M."/>
            <person name="Baker S."/>
            <person name="Koike H."/>
        </authorList>
    </citation>
    <scope>NUCLEOTIDE SEQUENCE</scope>
    <source>
        <strain evidence="8">NBRC 6742</strain>
    </source>
</reference>
<keyword evidence="9" id="KW-1185">Reference proteome</keyword>
<comment type="similarity">
    <text evidence="1">Belongs to the peptidase S10 family.</text>
</comment>
<evidence type="ECO:0000256" key="5">
    <source>
        <dbReference type="ARBA" id="ARBA00022801"/>
    </source>
</evidence>
<dbReference type="GO" id="GO:0006508">
    <property type="term" value="P:proteolysis"/>
    <property type="evidence" value="ECO:0007669"/>
    <property type="project" value="UniProtKB-KW"/>
</dbReference>
<dbReference type="PRINTS" id="PR00724">
    <property type="entry name" value="CRBOXYPTASEC"/>
</dbReference>
<keyword evidence="4" id="KW-0645">Protease</keyword>
<dbReference type="Proteomes" id="UP000053815">
    <property type="component" value="Unassembled WGS sequence"/>
</dbReference>
<dbReference type="EC" id="3.4.16.5" evidence="2"/>
<dbReference type="GO" id="GO:0000324">
    <property type="term" value="C:fungal-type vacuole"/>
    <property type="evidence" value="ECO:0007669"/>
    <property type="project" value="TreeGrafter"/>
</dbReference>
<dbReference type="PANTHER" id="PTHR11802">
    <property type="entry name" value="SERINE PROTEASE FAMILY S10 SERINE CARBOXYPEPTIDASE"/>
    <property type="match status" value="1"/>
</dbReference>
<dbReference type="AlphaFoldDB" id="A0A0C9MGR0"/>
<dbReference type="PANTHER" id="PTHR11802:SF113">
    <property type="entry name" value="SERINE CARBOXYPEPTIDASE CTSA-4.1"/>
    <property type="match status" value="1"/>
</dbReference>
<evidence type="ECO:0000313" key="9">
    <source>
        <dbReference type="Proteomes" id="UP000053815"/>
    </source>
</evidence>
<keyword evidence="3" id="KW-0121">Carboxypeptidase</keyword>
<gene>
    <name evidence="8" type="ORF">MAM1_0125d05983</name>
</gene>
<evidence type="ECO:0000256" key="3">
    <source>
        <dbReference type="ARBA" id="ARBA00022645"/>
    </source>
</evidence>
<dbReference type="Gene3D" id="1.10.287.410">
    <property type="match status" value="1"/>
</dbReference>
<dbReference type="OrthoDB" id="443318at2759"/>
<evidence type="ECO:0000256" key="6">
    <source>
        <dbReference type="ARBA" id="ARBA00023180"/>
    </source>
</evidence>
<keyword evidence="6" id="KW-0325">Glycoprotein</keyword>
<keyword evidence="5" id="KW-0378">Hydrolase</keyword>
<evidence type="ECO:0000256" key="7">
    <source>
        <dbReference type="SAM" id="SignalP"/>
    </source>
</evidence>
<protein>
    <recommendedName>
        <fullName evidence="2">carboxypeptidase C</fullName>
        <ecNumber evidence="2">3.4.16.5</ecNumber>
    </recommendedName>
</protein>
<keyword evidence="7" id="KW-0732">Signal</keyword>
<evidence type="ECO:0000256" key="1">
    <source>
        <dbReference type="ARBA" id="ARBA00009431"/>
    </source>
</evidence>
<evidence type="ECO:0000256" key="4">
    <source>
        <dbReference type="ARBA" id="ARBA00022670"/>
    </source>
</evidence>
<dbReference type="STRING" id="91626.A0A0C9MGR0"/>
<dbReference type="EMBL" id="DF836414">
    <property type="protein sequence ID" value="GAN06499.1"/>
    <property type="molecule type" value="Genomic_DNA"/>
</dbReference>
<dbReference type="Pfam" id="PF00450">
    <property type="entry name" value="Peptidase_S10"/>
    <property type="match status" value="1"/>
</dbReference>
<dbReference type="InterPro" id="IPR029058">
    <property type="entry name" value="AB_hydrolase_fold"/>
</dbReference>
<name>A0A0C9MGR0_9FUNG</name>
<proteinExistence type="inferred from homology"/>
<dbReference type="GO" id="GO:0004185">
    <property type="term" value="F:serine-type carboxypeptidase activity"/>
    <property type="evidence" value="ECO:0007669"/>
    <property type="project" value="UniProtKB-EC"/>
</dbReference>
<organism evidence="8">
    <name type="scientific">Mucor ambiguus</name>
    <dbReference type="NCBI Taxonomy" id="91626"/>
    <lineage>
        <taxon>Eukaryota</taxon>
        <taxon>Fungi</taxon>
        <taxon>Fungi incertae sedis</taxon>
        <taxon>Mucoromycota</taxon>
        <taxon>Mucoromycotina</taxon>
        <taxon>Mucoromycetes</taxon>
        <taxon>Mucorales</taxon>
        <taxon>Mucorineae</taxon>
        <taxon>Mucoraceae</taxon>
        <taxon>Mucor</taxon>
    </lineage>
</organism>
<feature type="chain" id="PRO_5002209364" description="carboxypeptidase C" evidence="7">
    <location>
        <begin position="17"/>
        <end position="465"/>
    </location>
</feature>
<accession>A0A0C9MGR0</accession>
<dbReference type="InterPro" id="IPR001563">
    <property type="entry name" value="Peptidase_S10"/>
</dbReference>
<feature type="signal peptide" evidence="7">
    <location>
        <begin position="1"/>
        <end position="16"/>
    </location>
</feature>
<dbReference type="SUPFAM" id="SSF53474">
    <property type="entry name" value="alpha/beta-Hydrolases"/>
    <property type="match status" value="1"/>
</dbReference>
<evidence type="ECO:0000313" key="8">
    <source>
        <dbReference type="EMBL" id="GAN06499.1"/>
    </source>
</evidence>
<sequence>MLYLIALLGCFSTVWATTVMKRSVHAEFPDYSLRYTHPNLCDTGTKQTSGYFELPDGKNFFFWFFESNNDAIHDPTMLWINGGPGCSSMMGLFMGIGPCHVNNKGDGVLLNSQSWNQVANIIYLDQPVHSGYSYQENTTAPHINDSNTAAQDVYVFLQLFFKEFSQFSESDFHIAGESWHFLPAIATAITEKNADKSHLSIRLKSLIIGNGLTDPLQQYKYYKSMACEKSAYGTLVSSSQKCDEMESHQQECQKLIESCYKNSNITATPFSQKSTDACLLASKVCNALVVQPILNDMKLNMYDIRTPCQSGPLCYDYFDAVRTYLNRSDVKKALGVKSSLSFELCSHAVNTDFQIAGDWMRPYVHQIPALLNSNISILAYAGDADFMCNWMGVRAWTINVPWYGHLQYAQQEDVDWYSNDTVAGTIRSSGSLTFLRLFHAGHMAPYDQPQVTLDMFSRWISGKIL</sequence>
<dbReference type="Gene3D" id="3.40.50.1820">
    <property type="entry name" value="alpha/beta hydrolase"/>
    <property type="match status" value="1"/>
</dbReference>
<evidence type="ECO:0000256" key="2">
    <source>
        <dbReference type="ARBA" id="ARBA00012446"/>
    </source>
</evidence>